<evidence type="ECO:0000313" key="2">
    <source>
        <dbReference type="EMBL" id="GIE44630.1"/>
    </source>
</evidence>
<keyword evidence="1" id="KW-0472">Membrane</keyword>
<dbReference type="EMBL" id="JACHNC010000001">
    <property type="protein sequence ID" value="MBB4751134.1"/>
    <property type="molecule type" value="Genomic_DNA"/>
</dbReference>
<reference evidence="3 4" key="1">
    <citation type="submission" date="2020-08" db="EMBL/GenBank/DDBJ databases">
        <title>Sequencing the genomes of 1000 actinobacteria strains.</title>
        <authorList>
            <person name="Klenk H.-P."/>
        </authorList>
    </citation>
    <scope>NUCLEOTIDE SEQUENCE [LARGE SCALE GENOMIC DNA]</scope>
    <source>
        <strain evidence="3 4">DSM 43150</strain>
    </source>
</reference>
<evidence type="ECO:0000313" key="4">
    <source>
        <dbReference type="Proteomes" id="UP000590511"/>
    </source>
</evidence>
<accession>A0A7W7HIF7</accession>
<dbReference type="RefSeq" id="WP_188123210.1">
    <property type="nucleotide sequence ID" value="NZ_BOMP01000139.1"/>
</dbReference>
<organism evidence="3 4">
    <name type="scientific">Actinoplanes lobatus</name>
    <dbReference type="NCBI Taxonomy" id="113568"/>
    <lineage>
        <taxon>Bacteria</taxon>
        <taxon>Bacillati</taxon>
        <taxon>Actinomycetota</taxon>
        <taxon>Actinomycetes</taxon>
        <taxon>Micromonosporales</taxon>
        <taxon>Micromonosporaceae</taxon>
        <taxon>Actinoplanes</taxon>
    </lineage>
</organism>
<keyword evidence="5" id="KW-1185">Reference proteome</keyword>
<reference evidence="2 5" key="2">
    <citation type="submission" date="2021-01" db="EMBL/GenBank/DDBJ databases">
        <title>Whole genome shotgun sequence of Actinoplanes lobatus NBRC 12513.</title>
        <authorList>
            <person name="Komaki H."/>
            <person name="Tamura T."/>
        </authorList>
    </citation>
    <scope>NUCLEOTIDE SEQUENCE [LARGE SCALE GENOMIC DNA]</scope>
    <source>
        <strain evidence="2 5">NBRC 12513</strain>
    </source>
</reference>
<evidence type="ECO:0000313" key="5">
    <source>
        <dbReference type="Proteomes" id="UP000631312"/>
    </source>
</evidence>
<dbReference type="Proteomes" id="UP000590511">
    <property type="component" value="Unassembled WGS sequence"/>
</dbReference>
<dbReference type="AlphaFoldDB" id="A0A7W7HIF7"/>
<keyword evidence="1" id="KW-1133">Transmembrane helix</keyword>
<name>A0A7W7HIF7_9ACTN</name>
<dbReference type="Proteomes" id="UP000631312">
    <property type="component" value="Unassembled WGS sequence"/>
</dbReference>
<keyword evidence="1" id="KW-0812">Transmembrane</keyword>
<evidence type="ECO:0000256" key="1">
    <source>
        <dbReference type="SAM" id="Phobius"/>
    </source>
</evidence>
<dbReference type="EMBL" id="BOMP01000139">
    <property type="protein sequence ID" value="GIE44630.1"/>
    <property type="molecule type" value="Genomic_DNA"/>
</dbReference>
<comment type="caution">
    <text evidence="3">The sequence shown here is derived from an EMBL/GenBank/DDBJ whole genome shotgun (WGS) entry which is preliminary data.</text>
</comment>
<proteinExistence type="predicted"/>
<feature type="transmembrane region" description="Helical" evidence="1">
    <location>
        <begin position="42"/>
        <end position="64"/>
    </location>
</feature>
<dbReference type="InterPro" id="IPR021741">
    <property type="entry name" value="DUF3311"/>
</dbReference>
<gene>
    <name evidence="2" type="ORF">Alo02nite_75280</name>
    <name evidence="3" type="ORF">BJ964_005295</name>
</gene>
<protein>
    <submittedName>
        <fullName evidence="3">Putative membrane protein YhdT</fullName>
    </submittedName>
</protein>
<dbReference type="Pfam" id="PF11755">
    <property type="entry name" value="DUF3311"/>
    <property type="match status" value="1"/>
</dbReference>
<evidence type="ECO:0000313" key="3">
    <source>
        <dbReference type="EMBL" id="MBB4751134.1"/>
    </source>
</evidence>
<sequence>MPAPTRSRSRHWQWLLIVPTVAPLLTPYTNRIEPRVAGVPFFFWYQLACALLAMVVITFVHLVTRGDDHE</sequence>